<dbReference type="GO" id="GO:0004848">
    <property type="term" value="F:ureidoglycolate hydrolase activity"/>
    <property type="evidence" value="ECO:0007669"/>
    <property type="project" value="InterPro"/>
</dbReference>
<dbReference type="Pfam" id="PF04115">
    <property type="entry name" value="Ureidogly_lyase"/>
    <property type="match status" value="1"/>
</dbReference>
<evidence type="ECO:0000256" key="8">
    <source>
        <dbReference type="ARBA" id="ARBA00047684"/>
    </source>
</evidence>
<reference evidence="10 11" key="1">
    <citation type="submission" date="2019-03" db="EMBL/GenBank/DDBJ databases">
        <title>Genomic Encyclopedia of Type Strains, Phase IV (KMG-IV): sequencing the most valuable type-strain genomes for metagenomic binning, comparative biology and taxonomic classification.</title>
        <authorList>
            <person name="Goeker M."/>
        </authorList>
    </citation>
    <scope>NUCLEOTIDE SEQUENCE [LARGE SCALE GENOMIC DNA]</scope>
    <source>
        <strain evidence="10 11">DSM 24591</strain>
    </source>
</reference>
<dbReference type="GO" id="GO:0006144">
    <property type="term" value="P:purine nucleobase metabolic process"/>
    <property type="evidence" value="ECO:0007669"/>
    <property type="project" value="UniProtKB-KW"/>
</dbReference>
<dbReference type="GO" id="GO:0050385">
    <property type="term" value="F:ureidoglycolate lyase activity"/>
    <property type="evidence" value="ECO:0007669"/>
    <property type="project" value="UniProtKB-EC"/>
</dbReference>
<dbReference type="SUPFAM" id="SSF158694">
    <property type="entry name" value="UraD-Like"/>
    <property type="match status" value="1"/>
</dbReference>
<dbReference type="CDD" id="cd20298">
    <property type="entry name" value="cupin_UAH"/>
    <property type="match status" value="1"/>
</dbReference>
<proteinExistence type="predicted"/>
<dbReference type="GO" id="GO:0051997">
    <property type="term" value="F:2-oxo-4-hydroxy-4-carboxy-5-ureidoimidazoline decarboxylase activity"/>
    <property type="evidence" value="ECO:0007669"/>
    <property type="project" value="UniProtKB-EC"/>
</dbReference>
<comment type="catalytic activity">
    <reaction evidence="8">
        <text>(S)-ureidoglycolate = urea + glyoxylate</text>
        <dbReference type="Rhea" id="RHEA:11304"/>
        <dbReference type="ChEBI" id="CHEBI:16199"/>
        <dbReference type="ChEBI" id="CHEBI:36655"/>
        <dbReference type="ChEBI" id="CHEBI:57296"/>
        <dbReference type="EC" id="4.3.2.3"/>
    </reaction>
</comment>
<name>A0A4V2UY25_9BURK</name>
<evidence type="ECO:0000256" key="3">
    <source>
        <dbReference type="ARBA" id="ARBA00011738"/>
    </source>
</evidence>
<dbReference type="Gene3D" id="1.10.3330.10">
    <property type="entry name" value="Oxo-4-hydroxy-4-carboxy-5-ureidoimidazoline decarboxylase"/>
    <property type="match status" value="1"/>
</dbReference>
<evidence type="ECO:0000256" key="7">
    <source>
        <dbReference type="ARBA" id="ARBA00023239"/>
    </source>
</evidence>
<feature type="domain" description="Oxo-4-hydroxy-4-carboxy-5-ureidoimidazoline decarboxylase" evidence="9">
    <location>
        <begin position="6"/>
        <end position="161"/>
    </location>
</feature>
<keyword evidence="5" id="KW-0659">Purine metabolism</keyword>
<dbReference type="InterPro" id="IPR017580">
    <property type="entry name" value="OHCU_decarboxylase-1"/>
</dbReference>
<dbReference type="AlphaFoldDB" id="A0A4V2UY25"/>
<dbReference type="GO" id="GO:0019628">
    <property type="term" value="P:urate catabolic process"/>
    <property type="evidence" value="ECO:0007669"/>
    <property type="project" value="UniProtKB-UniPathway"/>
</dbReference>
<keyword evidence="6" id="KW-0210">Decarboxylase</keyword>
<comment type="catalytic activity">
    <reaction evidence="1">
        <text>5-hydroxy-2-oxo-4-ureido-2,5-dihydro-1H-imidazole-5-carboxylate + H(+) = (S)-allantoin + CO2</text>
        <dbReference type="Rhea" id="RHEA:26301"/>
        <dbReference type="ChEBI" id="CHEBI:15378"/>
        <dbReference type="ChEBI" id="CHEBI:15678"/>
        <dbReference type="ChEBI" id="CHEBI:16526"/>
        <dbReference type="ChEBI" id="CHEBI:58639"/>
        <dbReference type="EC" id="4.1.1.97"/>
    </reaction>
</comment>
<dbReference type="EC" id="4.1.1.97" evidence="4"/>
<evidence type="ECO:0000256" key="6">
    <source>
        <dbReference type="ARBA" id="ARBA00022793"/>
    </source>
</evidence>
<comment type="pathway">
    <text evidence="2">Purine metabolism; urate degradation; (S)-allantoin from urate: step 3/3.</text>
</comment>
<evidence type="ECO:0000256" key="4">
    <source>
        <dbReference type="ARBA" id="ARBA00012257"/>
    </source>
</evidence>
<evidence type="ECO:0000313" key="11">
    <source>
        <dbReference type="Proteomes" id="UP000295525"/>
    </source>
</evidence>
<gene>
    <name evidence="10" type="ORF">EDC26_10946</name>
</gene>
<organism evidence="10 11">
    <name type="scientific">Paralcaligenes ureilyticus</name>
    <dbReference type="NCBI Taxonomy" id="627131"/>
    <lineage>
        <taxon>Bacteria</taxon>
        <taxon>Pseudomonadati</taxon>
        <taxon>Pseudomonadota</taxon>
        <taxon>Betaproteobacteria</taxon>
        <taxon>Burkholderiales</taxon>
        <taxon>Alcaligenaceae</taxon>
        <taxon>Paralcaligenes</taxon>
    </lineage>
</organism>
<protein>
    <recommendedName>
        <fullName evidence="4">2-oxo-4-hydroxy-4-carboxy-5-ureidoimidazoline decarboxylase</fullName>
        <ecNumber evidence="4">4.1.1.97</ecNumber>
    </recommendedName>
</protein>
<dbReference type="InterPro" id="IPR011051">
    <property type="entry name" value="RmlC_Cupin_sf"/>
</dbReference>
<dbReference type="Proteomes" id="UP000295525">
    <property type="component" value="Unassembled WGS sequence"/>
</dbReference>
<dbReference type="UniPathway" id="UPA00394">
    <property type="reaction ID" value="UER00652"/>
</dbReference>
<dbReference type="InterPro" id="IPR036778">
    <property type="entry name" value="OHCU_decarboxylase_sf"/>
</dbReference>
<evidence type="ECO:0000256" key="5">
    <source>
        <dbReference type="ARBA" id="ARBA00022631"/>
    </source>
</evidence>
<dbReference type="SUPFAM" id="SSF51182">
    <property type="entry name" value="RmlC-like cupins"/>
    <property type="match status" value="1"/>
</dbReference>
<dbReference type="PANTHER" id="PTHR43466">
    <property type="entry name" value="2-OXO-4-HYDROXY-4-CARBOXY-5-UREIDOIMIDAZOLINE DECARBOXYLASE-RELATED"/>
    <property type="match status" value="1"/>
</dbReference>
<dbReference type="Gene3D" id="2.60.120.480">
    <property type="entry name" value="Ureidoglycolate hydrolase"/>
    <property type="match status" value="1"/>
</dbReference>
<dbReference type="InterPro" id="IPR047233">
    <property type="entry name" value="UAH_cupin"/>
</dbReference>
<dbReference type="InterPro" id="IPR018020">
    <property type="entry name" value="OHCU_decarboxylase"/>
</dbReference>
<evidence type="ECO:0000256" key="1">
    <source>
        <dbReference type="ARBA" id="ARBA00001163"/>
    </source>
</evidence>
<dbReference type="GO" id="GO:0000256">
    <property type="term" value="P:allantoin catabolic process"/>
    <property type="evidence" value="ECO:0007669"/>
    <property type="project" value="InterPro"/>
</dbReference>
<dbReference type="InterPro" id="IPR007247">
    <property type="entry name" value="Ureidogly_lyase"/>
</dbReference>
<evidence type="ECO:0000259" key="9">
    <source>
        <dbReference type="Pfam" id="PF09349"/>
    </source>
</evidence>
<sequence length="350" mass="38156">MAELSRLPQAEFTACLEGIFEHSAWVAERAWYARPFSDLQTLHQTLLEVIHAASHADQLALIQAHPELAGKEAARGTLTQASTHEQKGAGLDQCSASEIARLRTLNAAYRKRFGFPFVIAVKGLHRTQIMDEIEARCRHDPATEFSTCLREIGKIAGFRLDARFKPSTQQGSCAAAPNLALEPLSAPAFTPFGDVIEISNAVRHFTINDGNTERYHDLAHIDPGADGRAIVSLFRGLPRVLPFEVKTMERHPRGSQAFIPLSNRPYLVVVAPAGPAPGAGDLRAFLCRGNQGVNYATGVWHHPLLALENVSDFLVIDRSGPGENCDTITLAQTAYLPNTLPAGRSRADSQ</sequence>
<evidence type="ECO:0000313" key="10">
    <source>
        <dbReference type="EMBL" id="TCT05758.1"/>
    </source>
</evidence>
<evidence type="ECO:0000256" key="2">
    <source>
        <dbReference type="ARBA" id="ARBA00004754"/>
    </source>
</evidence>
<keyword evidence="7" id="KW-0456">Lyase</keyword>
<dbReference type="InterPro" id="IPR024060">
    <property type="entry name" value="Ureidoglycolate_lyase_dom_sf"/>
</dbReference>
<dbReference type="PANTHER" id="PTHR43466:SF1">
    <property type="entry name" value="2-OXO-4-HYDROXY-4-CARBOXY-5-UREIDOIMIDAZOLINE DECARBOXYLASE-RELATED"/>
    <property type="match status" value="1"/>
</dbReference>
<keyword evidence="11" id="KW-1185">Reference proteome</keyword>
<accession>A0A4V2UY25</accession>
<dbReference type="NCBIfam" id="NF009932">
    <property type="entry name" value="PRK13395.1"/>
    <property type="match status" value="1"/>
</dbReference>
<dbReference type="Pfam" id="PF09349">
    <property type="entry name" value="OHCU_decarbox"/>
    <property type="match status" value="1"/>
</dbReference>
<dbReference type="EMBL" id="SMAJ01000009">
    <property type="protein sequence ID" value="TCT05758.1"/>
    <property type="molecule type" value="Genomic_DNA"/>
</dbReference>
<comment type="caution">
    <text evidence="10">The sequence shown here is derived from an EMBL/GenBank/DDBJ whole genome shotgun (WGS) entry which is preliminary data.</text>
</comment>
<dbReference type="NCBIfam" id="TIGR03164">
    <property type="entry name" value="UHCUDC"/>
    <property type="match status" value="1"/>
</dbReference>
<comment type="subunit">
    <text evidence="3">Homodimer.</text>
</comment>